<dbReference type="Pfam" id="PF13577">
    <property type="entry name" value="SnoaL_4"/>
    <property type="match status" value="1"/>
</dbReference>
<dbReference type="OrthoDB" id="7585039at2"/>
<proteinExistence type="predicted"/>
<dbReference type="SUPFAM" id="SSF54427">
    <property type="entry name" value="NTF2-like"/>
    <property type="match status" value="1"/>
</dbReference>
<comment type="caution">
    <text evidence="2">The sequence shown here is derived from an EMBL/GenBank/DDBJ whole genome shotgun (WGS) entry which is preliminary data.</text>
</comment>
<organism evidence="2 3">
    <name type="scientific">Marinifilum breve</name>
    <dbReference type="NCBI Taxonomy" id="2184082"/>
    <lineage>
        <taxon>Bacteria</taxon>
        <taxon>Pseudomonadati</taxon>
        <taxon>Bacteroidota</taxon>
        <taxon>Bacteroidia</taxon>
        <taxon>Marinilabiliales</taxon>
        <taxon>Marinifilaceae</taxon>
    </lineage>
</organism>
<reference evidence="2 3" key="1">
    <citation type="submission" date="2018-05" db="EMBL/GenBank/DDBJ databases">
        <title>Marinifilum breve JC075T sp. nov., a marine bacterium isolated from Yongle Blue Hole in the South China Sea.</title>
        <authorList>
            <person name="Fu T."/>
        </authorList>
    </citation>
    <scope>NUCLEOTIDE SEQUENCE [LARGE SCALE GENOMIC DNA]</scope>
    <source>
        <strain evidence="2 3">JC075</strain>
    </source>
</reference>
<evidence type="ECO:0000313" key="2">
    <source>
        <dbReference type="EMBL" id="PXY03283.1"/>
    </source>
</evidence>
<protein>
    <submittedName>
        <fullName evidence="2">Nuclear transport factor 2 family protein</fullName>
    </submittedName>
</protein>
<dbReference type="Gene3D" id="3.10.450.50">
    <property type="match status" value="1"/>
</dbReference>
<sequence length="181" mass="21896">MDTKKLQQVWDRQEIEQLMYRHARSLDRMDAELMKSTYWPEGIEEHQDPIFPEHFFWNDNAWKFVPEAMKGFEKLKITQHRISNILIELDGDKANAETYVWAYHVHTDENGVDHEGILGGRHHFNLEKRNDEWRIMHRSTVFDWNQNQKATALWSDKFDNKYRPHRGDMKDDSYNYLKGTK</sequence>
<dbReference type="AlphaFoldDB" id="A0A2V4A4T9"/>
<dbReference type="InterPro" id="IPR032710">
    <property type="entry name" value="NTF2-like_dom_sf"/>
</dbReference>
<dbReference type="EMBL" id="QFLI01000001">
    <property type="protein sequence ID" value="PXY03283.1"/>
    <property type="molecule type" value="Genomic_DNA"/>
</dbReference>
<feature type="domain" description="SnoaL-like" evidence="1">
    <location>
        <begin position="8"/>
        <end position="138"/>
    </location>
</feature>
<dbReference type="Proteomes" id="UP000248079">
    <property type="component" value="Unassembled WGS sequence"/>
</dbReference>
<name>A0A2V4A4T9_9BACT</name>
<gene>
    <name evidence="2" type="ORF">DF185_03460</name>
</gene>
<keyword evidence="3" id="KW-1185">Reference proteome</keyword>
<evidence type="ECO:0000259" key="1">
    <source>
        <dbReference type="Pfam" id="PF13577"/>
    </source>
</evidence>
<dbReference type="InterPro" id="IPR037401">
    <property type="entry name" value="SnoaL-like"/>
</dbReference>
<evidence type="ECO:0000313" key="3">
    <source>
        <dbReference type="Proteomes" id="UP000248079"/>
    </source>
</evidence>
<accession>A0A2V4A4T9</accession>